<dbReference type="Proteomes" id="UP000240883">
    <property type="component" value="Unassembled WGS sequence"/>
</dbReference>
<sequence length="425" mass="45637">MNERQQQRIRRSLPAVLMRAGTSKGLFIHRQHLPASESDWTGPLLAAMGSHNADARQIDGVGGATSTTSKVAVVAPSSRPGIDVDYTFVQVAVGQENVDFSGNCGNMASGVGPFALQEGLVHARPGDRVADIRIFNTNTSRTLVETVEVDEDGSFKEDGTYSIPGVKGTASEIKVAFVDPAGSMTAKLFPTGNRTDSLHISERNGPRFSVKATLIDAANPFVVVDSSTLPHYLVSCSKDSDGYLEHMESIRRAGAVMMGLATSIEEAGKVRGTPKLAIVYPPQGIKEPNKNDDMGLRVQAFSMGKPHPSLQLTGAACLASAVCIKGTVAHRLALVKQDGSELLPTPERTPSPELENYKNQRTLVPETEINAGLLPQKRMVRLQHSSGAIGVEVLATSSDDVAVVDRCVVSRTARRLFEGKVWYYE</sequence>
<dbReference type="AlphaFoldDB" id="A0A2T2NT82"/>
<keyword evidence="2" id="KW-0413">Isomerase</keyword>
<evidence type="ECO:0000256" key="1">
    <source>
        <dbReference type="ARBA" id="ARBA00007673"/>
    </source>
</evidence>
<dbReference type="Pfam" id="PF04303">
    <property type="entry name" value="PrpF"/>
    <property type="match status" value="1"/>
</dbReference>
<reference evidence="3 4" key="1">
    <citation type="journal article" date="2018" name="Front. Microbiol.">
        <title>Genome-Wide Analysis of Corynespora cassiicola Leaf Fall Disease Putative Effectors.</title>
        <authorList>
            <person name="Lopez D."/>
            <person name="Ribeiro S."/>
            <person name="Label P."/>
            <person name="Fumanal B."/>
            <person name="Venisse J.S."/>
            <person name="Kohler A."/>
            <person name="de Oliveira R.R."/>
            <person name="Labutti K."/>
            <person name="Lipzen A."/>
            <person name="Lail K."/>
            <person name="Bauer D."/>
            <person name="Ohm R.A."/>
            <person name="Barry K.W."/>
            <person name="Spatafora J."/>
            <person name="Grigoriev I.V."/>
            <person name="Martin F.M."/>
            <person name="Pujade-Renaud V."/>
        </authorList>
    </citation>
    <scope>NUCLEOTIDE SEQUENCE [LARGE SCALE GENOMIC DNA]</scope>
    <source>
        <strain evidence="3 4">Philippines</strain>
    </source>
</reference>
<evidence type="ECO:0000256" key="2">
    <source>
        <dbReference type="ARBA" id="ARBA00023235"/>
    </source>
</evidence>
<evidence type="ECO:0000313" key="4">
    <source>
        <dbReference type="Proteomes" id="UP000240883"/>
    </source>
</evidence>
<gene>
    <name evidence="3" type="ORF">BS50DRAFT_491055</name>
</gene>
<comment type="similarity">
    <text evidence="1">Belongs to the PrpF family.</text>
</comment>
<dbReference type="OrthoDB" id="10267539at2759"/>
<dbReference type="SUPFAM" id="SSF54506">
    <property type="entry name" value="Diaminopimelate epimerase-like"/>
    <property type="match status" value="2"/>
</dbReference>
<proteinExistence type="inferred from homology"/>
<keyword evidence="4" id="KW-1185">Reference proteome</keyword>
<dbReference type="EMBL" id="KZ678133">
    <property type="protein sequence ID" value="PSN68594.1"/>
    <property type="molecule type" value="Genomic_DNA"/>
</dbReference>
<dbReference type="GO" id="GO:0016853">
    <property type="term" value="F:isomerase activity"/>
    <property type="evidence" value="ECO:0007669"/>
    <property type="project" value="UniProtKB-KW"/>
</dbReference>
<dbReference type="InterPro" id="IPR007400">
    <property type="entry name" value="PrpF-like"/>
</dbReference>
<dbReference type="PANTHER" id="PTHR43709:SF2">
    <property type="entry name" value="DUF453 DOMAIN PROTEIN (AFU_ORTHOLOGUE AFUA_6G00360)"/>
    <property type="match status" value="1"/>
</dbReference>
<organism evidence="3 4">
    <name type="scientific">Corynespora cassiicola Philippines</name>
    <dbReference type="NCBI Taxonomy" id="1448308"/>
    <lineage>
        <taxon>Eukaryota</taxon>
        <taxon>Fungi</taxon>
        <taxon>Dikarya</taxon>
        <taxon>Ascomycota</taxon>
        <taxon>Pezizomycotina</taxon>
        <taxon>Dothideomycetes</taxon>
        <taxon>Pleosporomycetidae</taxon>
        <taxon>Pleosporales</taxon>
        <taxon>Corynesporascaceae</taxon>
        <taxon>Corynespora</taxon>
    </lineage>
</organism>
<name>A0A2T2NT82_CORCC</name>
<dbReference type="PANTHER" id="PTHR43709">
    <property type="entry name" value="ACONITATE ISOMERASE-RELATED"/>
    <property type="match status" value="1"/>
</dbReference>
<dbReference type="STRING" id="1448308.A0A2T2NT82"/>
<accession>A0A2T2NT82</accession>
<dbReference type="Gene3D" id="3.10.310.10">
    <property type="entry name" value="Diaminopimelate Epimerase, Chain A, domain 1"/>
    <property type="match status" value="2"/>
</dbReference>
<evidence type="ECO:0000313" key="3">
    <source>
        <dbReference type="EMBL" id="PSN68594.1"/>
    </source>
</evidence>
<protein>
    <submittedName>
        <fullName evidence="3">DUF453-domain-containing protein</fullName>
    </submittedName>
</protein>